<evidence type="ECO:0000313" key="2">
    <source>
        <dbReference type="EMBL" id="TCZ56771.1"/>
    </source>
</evidence>
<dbReference type="Pfam" id="PF01850">
    <property type="entry name" value="PIN"/>
    <property type="match status" value="1"/>
</dbReference>
<comment type="caution">
    <text evidence="2">The sequence shown here is derived from an EMBL/GenBank/DDBJ whole genome shotgun (WGS) entry which is preliminary data.</text>
</comment>
<dbReference type="InterPro" id="IPR052919">
    <property type="entry name" value="TA_system_RNase"/>
</dbReference>
<dbReference type="AlphaFoldDB" id="A0A4R4DA90"/>
<dbReference type="InterPro" id="IPR029060">
    <property type="entry name" value="PIN-like_dom_sf"/>
</dbReference>
<proteinExistence type="predicted"/>
<dbReference type="PANTHER" id="PTHR36173">
    <property type="entry name" value="RIBONUCLEASE VAPC16-RELATED"/>
    <property type="match status" value="1"/>
</dbReference>
<accession>A0A4R4DA90</accession>
<gene>
    <name evidence="2" type="ORF">EXY23_19130</name>
</gene>
<dbReference type="Proteomes" id="UP000295023">
    <property type="component" value="Unassembled WGS sequence"/>
</dbReference>
<evidence type="ECO:0000259" key="1">
    <source>
        <dbReference type="Pfam" id="PF01850"/>
    </source>
</evidence>
<dbReference type="InterPro" id="IPR002716">
    <property type="entry name" value="PIN_dom"/>
</dbReference>
<dbReference type="InterPro" id="IPR041705">
    <property type="entry name" value="PIN_Sll0205"/>
</dbReference>
<dbReference type="EMBL" id="SKBM01000021">
    <property type="protein sequence ID" value="TCZ56771.1"/>
    <property type="molecule type" value="Genomic_DNA"/>
</dbReference>
<dbReference type="Gene3D" id="3.40.50.1010">
    <property type="entry name" value="5'-nuclease"/>
    <property type="match status" value="1"/>
</dbReference>
<reference evidence="2 3" key="1">
    <citation type="submission" date="2019-03" db="EMBL/GenBank/DDBJ databases">
        <title>Paracraurococcus aquatilis NE82 genome sequence.</title>
        <authorList>
            <person name="Zhao Y."/>
            <person name="Du Z."/>
        </authorList>
    </citation>
    <scope>NUCLEOTIDE SEQUENCE [LARGE SCALE GENOMIC DNA]</scope>
    <source>
        <strain evidence="2 3">NE82</strain>
    </source>
</reference>
<feature type="domain" description="PIN" evidence="1">
    <location>
        <begin position="30"/>
        <end position="150"/>
    </location>
</feature>
<protein>
    <submittedName>
        <fullName evidence="2">Type II toxin-antitoxin system VapC family toxin</fullName>
    </submittedName>
</protein>
<sequence>MAGLPTGPCPLRPDDGGGGAGGGLARVSGYLADACALIEFHATASPGMSAEGREAMAAGEVMVAPITLWEILRKVALGKLPMPVPAGFSRGYPAWLRAQGYAMAPFDWEDAALAARLPDHHRDPMDRMLIATALRRDLTIITRDAVFSSYGARTIW</sequence>
<keyword evidence="3" id="KW-1185">Reference proteome</keyword>
<dbReference type="SUPFAM" id="SSF88723">
    <property type="entry name" value="PIN domain-like"/>
    <property type="match status" value="1"/>
</dbReference>
<name>A0A4R4DA90_9PROT</name>
<dbReference type="CDD" id="cd09872">
    <property type="entry name" value="PIN_Sll0205-like"/>
    <property type="match status" value="1"/>
</dbReference>
<organism evidence="2 3">
    <name type="scientific">Roseicella aquatilis</name>
    <dbReference type="NCBI Taxonomy" id="2527868"/>
    <lineage>
        <taxon>Bacteria</taxon>
        <taxon>Pseudomonadati</taxon>
        <taxon>Pseudomonadota</taxon>
        <taxon>Alphaproteobacteria</taxon>
        <taxon>Acetobacterales</taxon>
        <taxon>Roseomonadaceae</taxon>
        <taxon>Roseicella</taxon>
    </lineage>
</organism>
<dbReference type="PANTHER" id="PTHR36173:SF2">
    <property type="entry name" value="RIBONUCLEASE VAPC16"/>
    <property type="match status" value="1"/>
</dbReference>
<dbReference type="OrthoDB" id="9798990at2"/>
<evidence type="ECO:0000313" key="3">
    <source>
        <dbReference type="Proteomes" id="UP000295023"/>
    </source>
</evidence>